<comment type="caution">
    <text evidence="8">The sequence shown here is derived from an EMBL/GenBank/DDBJ whole genome shotgun (WGS) entry which is preliminary data.</text>
</comment>
<reference evidence="8 9" key="1">
    <citation type="submission" date="2018-09" db="EMBL/GenBank/DDBJ databases">
        <authorList>
            <person name="Zhu H."/>
        </authorList>
    </citation>
    <scope>NUCLEOTIDE SEQUENCE [LARGE SCALE GENOMIC DNA]</scope>
    <source>
        <strain evidence="8 9">K2S05-167</strain>
    </source>
</reference>
<dbReference type="InterPro" id="IPR036188">
    <property type="entry name" value="FAD/NAD-bd_sf"/>
</dbReference>
<dbReference type="InterPro" id="IPR039651">
    <property type="entry name" value="FixC-like"/>
</dbReference>
<dbReference type="Gene3D" id="3.50.50.60">
    <property type="entry name" value="FAD/NAD(P)-binding domain"/>
    <property type="match status" value="1"/>
</dbReference>
<protein>
    <submittedName>
        <fullName evidence="8">FAD-binding oxidoreductase</fullName>
    </submittedName>
</protein>
<evidence type="ECO:0000256" key="2">
    <source>
        <dbReference type="ARBA" id="ARBA00006796"/>
    </source>
</evidence>
<keyword evidence="4" id="KW-0274">FAD</keyword>
<feature type="domain" description="FAD dependent oxidoreductase" evidence="7">
    <location>
        <begin position="24"/>
        <end position="398"/>
    </location>
</feature>
<dbReference type="SUPFAM" id="SSF51905">
    <property type="entry name" value="FAD/NAD(P)-binding domain"/>
    <property type="match status" value="1"/>
</dbReference>
<feature type="region of interest" description="Disordered" evidence="6">
    <location>
        <begin position="120"/>
        <end position="140"/>
    </location>
</feature>
<evidence type="ECO:0000313" key="9">
    <source>
        <dbReference type="Proteomes" id="UP000286287"/>
    </source>
</evidence>
<keyword evidence="9" id="KW-1185">Reference proteome</keyword>
<evidence type="ECO:0000313" key="8">
    <source>
        <dbReference type="EMBL" id="RJF73619.1"/>
    </source>
</evidence>
<dbReference type="OrthoDB" id="63740at2"/>
<comment type="similarity">
    <text evidence="2">Belongs to the ETF-QO/FixC family.</text>
</comment>
<name>A0A418VC91_9DEIO</name>
<evidence type="ECO:0000256" key="3">
    <source>
        <dbReference type="ARBA" id="ARBA00022630"/>
    </source>
</evidence>
<evidence type="ECO:0000256" key="5">
    <source>
        <dbReference type="ARBA" id="ARBA00023002"/>
    </source>
</evidence>
<dbReference type="InterPro" id="IPR006076">
    <property type="entry name" value="FAD-dep_OxRdtase"/>
</dbReference>
<accession>A0A418VC91</accession>
<proteinExistence type="inferred from homology"/>
<comment type="cofactor">
    <cofactor evidence="1">
        <name>FAD</name>
        <dbReference type="ChEBI" id="CHEBI:57692"/>
    </cofactor>
</comment>
<dbReference type="GO" id="GO:0016491">
    <property type="term" value="F:oxidoreductase activity"/>
    <property type="evidence" value="ECO:0007669"/>
    <property type="project" value="UniProtKB-KW"/>
</dbReference>
<sequence>MEGMTSPGQVWAHVGQPFQAAEFDVVVVGAGRMGAALALFLRRLAPHLSLLMVEEGGLPNEEGATILAPGLWTTLDLPRQAQWSQQDQWSEQAQWTREQLASAFGEMPFEPCPLIELYASPLPGHDHSPQGGQPSAAVPYESSAELAREFPVLRELANLDALPLARVDRQAALYRPASVALNAAQQAVRLGANLLLNTRARLKHAPGPQVMLERLTVTNTHQIVTHEVKVVRARHIVVAAGAGGPPLLEHGLGVHTQHGRAYQQYPRLNLPSPPGTPAVRVSGLTLRPQHGAFTLIPRLHHRDPHGYQPTGGHLTGVPTGLRREVLEDLVNLMDALPALAGPHLQVGRSLSDLPGAWVTLVRGDPQAPPVWETPAPGHHLLLGGPHADTLGLAVAHDLAQHLSQPLAPMP</sequence>
<evidence type="ECO:0000259" key="7">
    <source>
        <dbReference type="Pfam" id="PF01266"/>
    </source>
</evidence>
<dbReference type="Pfam" id="PF01266">
    <property type="entry name" value="DAO"/>
    <property type="match status" value="1"/>
</dbReference>
<organism evidence="8 9">
    <name type="scientific">Deinococcus cavernae</name>
    <dbReference type="NCBI Taxonomy" id="2320857"/>
    <lineage>
        <taxon>Bacteria</taxon>
        <taxon>Thermotogati</taxon>
        <taxon>Deinococcota</taxon>
        <taxon>Deinococci</taxon>
        <taxon>Deinococcales</taxon>
        <taxon>Deinococcaceae</taxon>
        <taxon>Deinococcus</taxon>
    </lineage>
</organism>
<dbReference type="EMBL" id="QYUJ01000014">
    <property type="protein sequence ID" value="RJF73619.1"/>
    <property type="molecule type" value="Genomic_DNA"/>
</dbReference>
<keyword evidence="3" id="KW-0285">Flavoprotein</keyword>
<gene>
    <name evidence="8" type="ORF">D3875_08580</name>
</gene>
<dbReference type="AlphaFoldDB" id="A0A418VC91"/>
<dbReference type="PANTHER" id="PTHR43624">
    <property type="entry name" value="ELECTRON TRANSFER FLAVOPROTEIN-QUINONE OXIDOREDUCTASE YDIS-RELATED"/>
    <property type="match status" value="1"/>
</dbReference>
<dbReference type="PANTHER" id="PTHR43624:SF2">
    <property type="entry name" value="ELECTRON TRANSFER FLAVOPROTEIN-QUINONE OXIDOREDUCTASE YDIS-RELATED"/>
    <property type="match status" value="1"/>
</dbReference>
<dbReference type="Proteomes" id="UP000286287">
    <property type="component" value="Unassembled WGS sequence"/>
</dbReference>
<evidence type="ECO:0000256" key="6">
    <source>
        <dbReference type="SAM" id="MobiDB-lite"/>
    </source>
</evidence>
<keyword evidence="5" id="KW-0560">Oxidoreductase</keyword>
<evidence type="ECO:0000256" key="1">
    <source>
        <dbReference type="ARBA" id="ARBA00001974"/>
    </source>
</evidence>
<dbReference type="Gene3D" id="3.30.9.10">
    <property type="entry name" value="D-Amino Acid Oxidase, subunit A, domain 2"/>
    <property type="match status" value="1"/>
</dbReference>
<evidence type="ECO:0000256" key="4">
    <source>
        <dbReference type="ARBA" id="ARBA00022827"/>
    </source>
</evidence>